<dbReference type="SUPFAM" id="SSF53850">
    <property type="entry name" value="Periplasmic binding protein-like II"/>
    <property type="match status" value="1"/>
</dbReference>
<dbReference type="eggNOG" id="COG0834">
    <property type="taxonomic scope" value="Bacteria"/>
</dbReference>
<accession>A0A0A0SH20</accession>
<gene>
    <name evidence="1" type="ORF">IX91_13100</name>
</gene>
<dbReference type="AlphaFoldDB" id="A0A0A0SH20"/>
<evidence type="ECO:0000313" key="2">
    <source>
        <dbReference type="Proteomes" id="UP000030071"/>
    </source>
</evidence>
<name>A0A0A0SH20_9VIBR</name>
<dbReference type="Proteomes" id="UP000030071">
    <property type="component" value="Chromosome 1"/>
</dbReference>
<protein>
    <submittedName>
        <fullName evidence="1">Uncharacterized protein</fullName>
    </submittedName>
</protein>
<proteinExistence type="predicted"/>
<dbReference type="KEGG" id="vtu:IX91_13100"/>
<evidence type="ECO:0000313" key="1">
    <source>
        <dbReference type="EMBL" id="AIW15496.1"/>
    </source>
</evidence>
<sequence>MAAHLGFSITSKLKQNNIKVHEAKTTEQLFAMLRSRRIEAIAIQNTIAQEYLRDKPWSDEIEQVLPAITTKDYFLIFNQNFARSNQDLVNQIWLVISAIRDKVISEKNDKY</sequence>
<dbReference type="HOGENOM" id="CLU_2157351_0_0_6"/>
<dbReference type="EMBL" id="CP009354">
    <property type="protein sequence ID" value="AIW15496.1"/>
    <property type="molecule type" value="Genomic_DNA"/>
</dbReference>
<dbReference type="PATRIC" id="fig|1051646.9.peg.2575"/>
<dbReference type="Gene3D" id="3.40.190.10">
    <property type="entry name" value="Periplasmic binding protein-like II"/>
    <property type="match status" value="2"/>
</dbReference>
<organism evidence="1 2">
    <name type="scientific">Vibrio tubiashii ATCC 19109</name>
    <dbReference type="NCBI Taxonomy" id="1051646"/>
    <lineage>
        <taxon>Bacteria</taxon>
        <taxon>Pseudomonadati</taxon>
        <taxon>Pseudomonadota</taxon>
        <taxon>Gammaproteobacteria</taxon>
        <taxon>Vibrionales</taxon>
        <taxon>Vibrionaceae</taxon>
        <taxon>Vibrio</taxon>
        <taxon>Vibrio oreintalis group</taxon>
    </lineage>
</organism>
<reference evidence="1 2" key="1">
    <citation type="submission" date="2014-08" db="EMBL/GenBank/DDBJ databases">
        <title>First Complete Genome Sequence of the Shellfish Pathogen Vibrio tubiashii.</title>
        <authorList>
            <person name="Richards G.P."/>
            <person name="Needleman D.S."/>
            <person name="Watson M.A."/>
            <person name="Bono J.L."/>
        </authorList>
    </citation>
    <scope>NUCLEOTIDE SEQUENCE [LARGE SCALE GENOMIC DNA]</scope>
    <source>
        <strain evidence="1 2">ATCC 19109</strain>
    </source>
</reference>